<protein>
    <submittedName>
        <fullName evidence="1">Helix-turn-helix transcriptional regulator</fullName>
    </submittedName>
</protein>
<accession>A0ABV8HG68</accession>
<evidence type="ECO:0000313" key="2">
    <source>
        <dbReference type="Proteomes" id="UP001595765"/>
    </source>
</evidence>
<sequence length="79" mass="9013">MAGSRKGWIVPERHAEGRRTEGLVTVEEFLERVGVSRRTFNRWRELGTAPLAIKLPKGQLRMRQGDVESWLSDHEEAAA</sequence>
<evidence type="ECO:0000313" key="1">
    <source>
        <dbReference type="EMBL" id="MFC4030904.1"/>
    </source>
</evidence>
<comment type="caution">
    <text evidence="1">The sequence shown here is derived from an EMBL/GenBank/DDBJ whole genome shotgun (WGS) entry which is preliminary data.</text>
</comment>
<gene>
    <name evidence="1" type="ORF">ACFO3J_05400</name>
</gene>
<dbReference type="InterPro" id="IPR009061">
    <property type="entry name" value="DNA-bd_dom_put_sf"/>
</dbReference>
<name>A0ABV8HG68_9ACTN</name>
<reference evidence="2" key="1">
    <citation type="journal article" date="2019" name="Int. J. Syst. Evol. Microbiol.">
        <title>The Global Catalogue of Microorganisms (GCM) 10K type strain sequencing project: providing services to taxonomists for standard genome sequencing and annotation.</title>
        <authorList>
            <consortium name="The Broad Institute Genomics Platform"/>
            <consortium name="The Broad Institute Genome Sequencing Center for Infectious Disease"/>
            <person name="Wu L."/>
            <person name="Ma J."/>
        </authorList>
    </citation>
    <scope>NUCLEOTIDE SEQUENCE [LARGE SCALE GENOMIC DNA]</scope>
    <source>
        <strain evidence="2">CGMCC 4.7237</strain>
    </source>
</reference>
<keyword evidence="2" id="KW-1185">Reference proteome</keyword>
<proteinExistence type="predicted"/>
<dbReference type="EMBL" id="JBHSBB010000005">
    <property type="protein sequence ID" value="MFC4030904.1"/>
    <property type="molecule type" value="Genomic_DNA"/>
</dbReference>
<organism evidence="1 2">
    <name type="scientific">Streptomyces polygonati</name>
    <dbReference type="NCBI Taxonomy" id="1617087"/>
    <lineage>
        <taxon>Bacteria</taxon>
        <taxon>Bacillati</taxon>
        <taxon>Actinomycetota</taxon>
        <taxon>Actinomycetes</taxon>
        <taxon>Kitasatosporales</taxon>
        <taxon>Streptomycetaceae</taxon>
        <taxon>Streptomyces</taxon>
    </lineage>
</organism>
<dbReference type="RefSeq" id="WP_386426585.1">
    <property type="nucleotide sequence ID" value="NZ_JBHSBB010000005.1"/>
</dbReference>
<dbReference type="Proteomes" id="UP001595765">
    <property type="component" value="Unassembled WGS sequence"/>
</dbReference>
<dbReference type="SUPFAM" id="SSF46955">
    <property type="entry name" value="Putative DNA-binding domain"/>
    <property type="match status" value="1"/>
</dbReference>